<comment type="caution">
    <text evidence="3">The sequence shown here is derived from an EMBL/GenBank/DDBJ whole genome shotgun (WGS) entry which is preliminary data.</text>
</comment>
<dbReference type="Pfam" id="PF11778">
    <property type="entry name" value="SID"/>
    <property type="match status" value="1"/>
</dbReference>
<accession>A0A9W6T6I6</accession>
<evidence type="ECO:0000256" key="2">
    <source>
        <dbReference type="SAM" id="MobiDB-lite"/>
    </source>
</evidence>
<dbReference type="AlphaFoldDB" id="A0A9W6T6I6"/>
<protein>
    <submittedName>
        <fullName evidence="3">Unnamed protein product</fullName>
    </submittedName>
</protein>
<reference evidence="3" key="1">
    <citation type="submission" date="2023-04" db="EMBL/GenBank/DDBJ databases">
        <title>Candida boidinii NBRC 10035.</title>
        <authorList>
            <person name="Ichikawa N."/>
            <person name="Sato H."/>
            <person name="Tonouchi N."/>
        </authorList>
    </citation>
    <scope>NUCLEOTIDE SEQUENCE</scope>
    <source>
        <strain evidence="3">NBRC 10035</strain>
    </source>
</reference>
<sequence length="427" mass="48831">MTTKKVTINDNFNDNNNNFHSSIPSISETSSNISENYKYDNINFSNKNGNTDLVDTSGDYFSDNNTNYLNDQGNDDPDNDSTSSLTFSSIPIDESYIESNEIMNNYKIDLNNSDNLKKINDKLSFKSLNQFAKTPINSNSSNINNNNNNNLNRFNTATGSNNLKLSNIQEKINKINLNTGGNKDSGKGYTPLSQSTPFISGKVQPQPVAHPQPTNLSTIASQQPTNSSTISSHPQPSISTISPIEDERDKLIKNLQEKVSILEIKNSALELEINKLKENLNSEKGDTTIKDDEVLNYKSFKFNNISKYNELQLNKIDELSNTDLKNYLKLLIFKFNVPLNKFFKFIYYNFKNLIEYESFFNNIHKSIYNNPINSSFKISQQLQNDDHDEDDDDREWILYKDSKCEENFKNLQKCLYKTNEILNSKNI</sequence>
<feature type="region of interest" description="Disordered" evidence="2">
    <location>
        <begin position="177"/>
        <end position="244"/>
    </location>
</feature>
<name>A0A9W6T6I6_CANBO</name>
<organism evidence="3 4">
    <name type="scientific">Candida boidinii</name>
    <name type="common">Yeast</name>
    <dbReference type="NCBI Taxonomy" id="5477"/>
    <lineage>
        <taxon>Eukaryota</taxon>
        <taxon>Fungi</taxon>
        <taxon>Dikarya</taxon>
        <taxon>Ascomycota</taxon>
        <taxon>Saccharomycotina</taxon>
        <taxon>Pichiomycetes</taxon>
        <taxon>Pichiales</taxon>
        <taxon>Pichiaceae</taxon>
        <taxon>Ogataea</taxon>
        <taxon>Ogataea/Candida clade</taxon>
    </lineage>
</organism>
<evidence type="ECO:0000313" key="4">
    <source>
        <dbReference type="Proteomes" id="UP001165120"/>
    </source>
</evidence>
<keyword evidence="4" id="KW-1185">Reference proteome</keyword>
<feature type="region of interest" description="Disordered" evidence="2">
    <location>
        <begin position="64"/>
        <end position="86"/>
    </location>
</feature>
<feature type="coiled-coil region" evidence="1">
    <location>
        <begin position="252"/>
        <end position="286"/>
    </location>
</feature>
<feature type="compositionally biased region" description="Polar residues" evidence="2">
    <location>
        <begin position="212"/>
        <end position="242"/>
    </location>
</feature>
<dbReference type="InterPro" id="IPR021750">
    <property type="entry name" value="Sid4-like"/>
</dbReference>
<keyword evidence="1" id="KW-0175">Coiled coil</keyword>
<proteinExistence type="predicted"/>
<evidence type="ECO:0000313" key="3">
    <source>
        <dbReference type="EMBL" id="GME74571.1"/>
    </source>
</evidence>
<dbReference type="Proteomes" id="UP001165120">
    <property type="component" value="Unassembled WGS sequence"/>
</dbReference>
<evidence type="ECO:0000256" key="1">
    <source>
        <dbReference type="SAM" id="Coils"/>
    </source>
</evidence>
<dbReference type="EMBL" id="BSXN01001808">
    <property type="protein sequence ID" value="GME74571.1"/>
    <property type="molecule type" value="Genomic_DNA"/>
</dbReference>
<gene>
    <name evidence="3" type="ORF">Cboi02_000446000</name>
</gene>